<organism evidence="1 2">
    <name type="scientific">Kitasatospora cathayae</name>
    <dbReference type="NCBI Taxonomy" id="3004092"/>
    <lineage>
        <taxon>Bacteria</taxon>
        <taxon>Bacillati</taxon>
        <taxon>Actinomycetota</taxon>
        <taxon>Actinomycetes</taxon>
        <taxon>Kitasatosporales</taxon>
        <taxon>Streptomycetaceae</taxon>
        <taxon>Kitasatospora</taxon>
    </lineage>
</organism>
<keyword evidence="2" id="KW-1185">Reference proteome</keyword>
<protein>
    <submittedName>
        <fullName evidence="1">Uncharacterized protein</fullName>
    </submittedName>
</protein>
<evidence type="ECO:0000313" key="2">
    <source>
        <dbReference type="Proteomes" id="UP001212821"/>
    </source>
</evidence>
<name>A0ABY7Q0R4_9ACTN</name>
<gene>
    <name evidence="1" type="ORF">O1G21_10455</name>
</gene>
<sequence length="40" mass="4188">MAPDREAARLARQFAAVITAFLTGAFKGGLLTATEAVHTL</sequence>
<dbReference type="RefSeq" id="WP_270142731.1">
    <property type="nucleotide sequence ID" value="NZ_CP115450.1"/>
</dbReference>
<dbReference type="EMBL" id="CP115450">
    <property type="protein sequence ID" value="WBP86225.1"/>
    <property type="molecule type" value="Genomic_DNA"/>
</dbReference>
<proteinExistence type="predicted"/>
<evidence type="ECO:0000313" key="1">
    <source>
        <dbReference type="EMBL" id="WBP86225.1"/>
    </source>
</evidence>
<reference evidence="2" key="1">
    <citation type="submission" date="2022-12" db="EMBL/GenBank/DDBJ databases">
        <authorList>
            <person name="Mo P."/>
        </authorList>
    </citation>
    <scope>NUCLEOTIDE SEQUENCE [LARGE SCALE GENOMIC DNA]</scope>
    <source>
        <strain evidence="2">HUAS 3-15</strain>
    </source>
</reference>
<dbReference type="Proteomes" id="UP001212821">
    <property type="component" value="Chromosome"/>
</dbReference>
<accession>A0ABY7Q0R4</accession>